<dbReference type="OrthoDB" id="5657095at2"/>
<dbReference type="PANTHER" id="PTHR24141:SF1">
    <property type="entry name" value="2-5A-DEPENDENT RIBONUCLEASE"/>
    <property type="match status" value="1"/>
</dbReference>
<dbReference type="GO" id="GO:0004540">
    <property type="term" value="F:RNA nuclease activity"/>
    <property type="evidence" value="ECO:0007669"/>
    <property type="project" value="TreeGrafter"/>
</dbReference>
<dbReference type="AlphaFoldDB" id="A0A5S3UYC5"/>
<feature type="repeat" description="ANK" evidence="3">
    <location>
        <begin position="103"/>
        <end position="135"/>
    </location>
</feature>
<accession>A0A5S3UYC5</accession>
<dbReference type="InterPro" id="IPR036770">
    <property type="entry name" value="Ankyrin_rpt-contain_sf"/>
</dbReference>
<dbReference type="SUPFAM" id="SSF48403">
    <property type="entry name" value="Ankyrin repeat"/>
    <property type="match status" value="1"/>
</dbReference>
<evidence type="ECO:0000256" key="2">
    <source>
        <dbReference type="ARBA" id="ARBA00023043"/>
    </source>
</evidence>
<comment type="caution">
    <text evidence="4">The sequence shown here is derived from an EMBL/GenBank/DDBJ whole genome shotgun (WGS) entry which is preliminary data.</text>
</comment>
<protein>
    <submittedName>
        <fullName evidence="4">Uncharacterized protein</fullName>
    </submittedName>
</protein>
<dbReference type="GO" id="GO:0003723">
    <property type="term" value="F:RNA binding"/>
    <property type="evidence" value="ECO:0007669"/>
    <property type="project" value="TreeGrafter"/>
</dbReference>
<evidence type="ECO:0000313" key="5">
    <source>
        <dbReference type="Proteomes" id="UP000307217"/>
    </source>
</evidence>
<evidence type="ECO:0000256" key="1">
    <source>
        <dbReference type="ARBA" id="ARBA00022737"/>
    </source>
</evidence>
<gene>
    <name evidence="4" type="ORF">CWC19_20250</name>
</gene>
<dbReference type="PROSITE" id="PS50088">
    <property type="entry name" value="ANK_REPEAT"/>
    <property type="match status" value="1"/>
</dbReference>
<dbReference type="SMART" id="SM00248">
    <property type="entry name" value="ANK"/>
    <property type="match status" value="5"/>
</dbReference>
<sequence>MQMLSTPLETAIQKKDLELIRRHIASGDTPQDLNHLGIPVLYDALKSNDLALLDLFYDAGMDLTFPYNQNGFTPFIYACLYCELQTVKWLVSKHIDINLCTTMGISAMHVAAQRGDLEIVKFLYTKKANVFCYSNNKESPLLMSLTVSKSLSVFEFLLRCYKENNKHIDEDLMPCIAFIFDKQNSHAVEAMAALLPFAAYIPSIKEIHDYLSIQNNSTSAVIRSLERTMNSNLSGALIALLKSERIRRASAGKVTKTVFSGIDGL</sequence>
<dbReference type="EMBL" id="PNBX01000136">
    <property type="protein sequence ID" value="TMO62497.1"/>
    <property type="molecule type" value="Genomic_DNA"/>
</dbReference>
<keyword evidence="2 3" id="KW-0040">ANK repeat</keyword>
<dbReference type="Gene3D" id="1.25.40.20">
    <property type="entry name" value="Ankyrin repeat-containing domain"/>
    <property type="match status" value="1"/>
</dbReference>
<organism evidence="4 5">
    <name type="scientific">Pseudoalteromonas aurantia</name>
    <dbReference type="NCBI Taxonomy" id="43654"/>
    <lineage>
        <taxon>Bacteria</taxon>
        <taxon>Pseudomonadati</taxon>
        <taxon>Pseudomonadota</taxon>
        <taxon>Gammaproteobacteria</taxon>
        <taxon>Alteromonadales</taxon>
        <taxon>Pseudoalteromonadaceae</taxon>
        <taxon>Pseudoalteromonas</taxon>
    </lineage>
</organism>
<dbReference type="PANTHER" id="PTHR24141">
    <property type="entry name" value="2-5A-DEPENDENT RIBONUCLEASE"/>
    <property type="match status" value="1"/>
</dbReference>
<dbReference type="PROSITE" id="PS50297">
    <property type="entry name" value="ANK_REP_REGION"/>
    <property type="match status" value="1"/>
</dbReference>
<proteinExistence type="predicted"/>
<dbReference type="InterPro" id="IPR002110">
    <property type="entry name" value="Ankyrin_rpt"/>
</dbReference>
<dbReference type="Proteomes" id="UP000307217">
    <property type="component" value="Unassembled WGS sequence"/>
</dbReference>
<dbReference type="RefSeq" id="WP_138593705.1">
    <property type="nucleotide sequence ID" value="NZ_PNBX01000136.1"/>
</dbReference>
<dbReference type="GO" id="GO:0006396">
    <property type="term" value="P:RNA processing"/>
    <property type="evidence" value="ECO:0007669"/>
    <property type="project" value="TreeGrafter"/>
</dbReference>
<reference evidence="4 5" key="1">
    <citation type="submission" date="2018-01" db="EMBL/GenBank/DDBJ databases">
        <authorList>
            <person name="Paulsen S."/>
            <person name="Gram L.K."/>
        </authorList>
    </citation>
    <scope>NUCLEOTIDE SEQUENCE [LARGE SCALE GENOMIC DNA]</scope>
    <source>
        <strain evidence="4 5">S3790</strain>
    </source>
</reference>
<evidence type="ECO:0000256" key="3">
    <source>
        <dbReference type="PROSITE-ProRule" id="PRU00023"/>
    </source>
</evidence>
<evidence type="ECO:0000313" key="4">
    <source>
        <dbReference type="EMBL" id="TMO62497.1"/>
    </source>
</evidence>
<keyword evidence="1" id="KW-0677">Repeat</keyword>
<name>A0A5S3UYC5_9GAMM</name>
<dbReference type="Pfam" id="PF13637">
    <property type="entry name" value="Ank_4"/>
    <property type="match status" value="1"/>
</dbReference>
<reference evidence="5" key="2">
    <citation type="submission" date="2019-06" db="EMBL/GenBank/DDBJ databases">
        <title>Co-occurence of chitin degradation, pigmentation and bioactivity in marine Pseudoalteromonas.</title>
        <authorList>
            <person name="Sonnenschein E.C."/>
            <person name="Bech P.K."/>
        </authorList>
    </citation>
    <scope>NUCLEOTIDE SEQUENCE [LARGE SCALE GENOMIC DNA]</scope>
    <source>
        <strain evidence="5">S3790</strain>
    </source>
</reference>